<dbReference type="InterPro" id="IPR036236">
    <property type="entry name" value="Znf_C2H2_sf"/>
</dbReference>
<feature type="region of interest" description="Disordered" evidence="10">
    <location>
        <begin position="149"/>
        <end position="267"/>
    </location>
</feature>
<evidence type="ECO:0000313" key="13">
    <source>
        <dbReference type="Ensembl" id="ENSPMEP00000015202.1"/>
    </source>
</evidence>
<feature type="domain" description="C2H2-type" evidence="12">
    <location>
        <begin position="385"/>
        <end position="412"/>
    </location>
</feature>
<dbReference type="InterPro" id="IPR013087">
    <property type="entry name" value="Znf_C2H2_type"/>
</dbReference>
<dbReference type="GO" id="GO:0005634">
    <property type="term" value="C:nucleus"/>
    <property type="evidence" value="ECO:0007669"/>
    <property type="project" value="UniProtKB-SubCell"/>
</dbReference>
<feature type="domain" description="C2H2-type" evidence="12">
    <location>
        <begin position="357"/>
        <end position="384"/>
    </location>
</feature>
<dbReference type="FunFam" id="3.30.160.60:FF:002343">
    <property type="entry name" value="Zinc finger protein 33A"/>
    <property type="match status" value="1"/>
</dbReference>
<evidence type="ECO:0000256" key="11">
    <source>
        <dbReference type="SAM" id="SignalP"/>
    </source>
</evidence>
<keyword evidence="5 9" id="KW-0863">Zinc-finger</keyword>
<evidence type="ECO:0000256" key="9">
    <source>
        <dbReference type="PROSITE-ProRule" id="PRU00042"/>
    </source>
</evidence>
<keyword evidence="3" id="KW-0479">Metal-binding</keyword>
<name>A0A3B3XJK3_9TELE</name>
<evidence type="ECO:0000256" key="3">
    <source>
        <dbReference type="ARBA" id="ARBA00022723"/>
    </source>
</evidence>
<accession>A0A3B3XJK3</accession>
<dbReference type="AlphaFoldDB" id="A0A3B3XJK3"/>
<dbReference type="PANTHER" id="PTHR23235:SF142">
    <property type="entry name" value="ZINC FINGER PROTEIN 384"/>
    <property type="match status" value="1"/>
</dbReference>
<feature type="domain" description="C2H2-type" evidence="12">
    <location>
        <begin position="273"/>
        <end position="300"/>
    </location>
</feature>
<proteinExistence type="inferred from homology"/>
<dbReference type="GO" id="GO:0000981">
    <property type="term" value="F:DNA-binding transcription factor activity, RNA polymerase II-specific"/>
    <property type="evidence" value="ECO:0007669"/>
    <property type="project" value="TreeGrafter"/>
</dbReference>
<dbReference type="FunFam" id="3.30.160.60:FF:000478">
    <property type="entry name" value="Zinc finger protein 133"/>
    <property type="match status" value="1"/>
</dbReference>
<evidence type="ECO:0000256" key="10">
    <source>
        <dbReference type="SAM" id="MobiDB-lite"/>
    </source>
</evidence>
<feature type="signal peptide" evidence="11">
    <location>
        <begin position="1"/>
        <end position="16"/>
    </location>
</feature>
<dbReference type="Proteomes" id="UP000261480">
    <property type="component" value="Unplaced"/>
</dbReference>
<dbReference type="SMART" id="SM00355">
    <property type="entry name" value="ZnF_C2H2"/>
    <property type="match status" value="5"/>
</dbReference>
<evidence type="ECO:0000256" key="2">
    <source>
        <dbReference type="ARBA" id="ARBA00006991"/>
    </source>
</evidence>
<evidence type="ECO:0000256" key="5">
    <source>
        <dbReference type="ARBA" id="ARBA00022771"/>
    </source>
</evidence>
<evidence type="ECO:0000256" key="8">
    <source>
        <dbReference type="ARBA" id="ARBA00023242"/>
    </source>
</evidence>
<feature type="compositionally biased region" description="Acidic residues" evidence="10">
    <location>
        <begin position="249"/>
        <end position="260"/>
    </location>
</feature>
<evidence type="ECO:0000256" key="6">
    <source>
        <dbReference type="ARBA" id="ARBA00022833"/>
    </source>
</evidence>
<dbReference type="FunFam" id="3.30.160.60:FF:001954">
    <property type="entry name" value="Zinc finger protein 787"/>
    <property type="match status" value="1"/>
</dbReference>
<feature type="compositionally biased region" description="Basic and acidic residues" evidence="10">
    <location>
        <begin position="199"/>
        <end position="210"/>
    </location>
</feature>
<protein>
    <recommendedName>
        <fullName evidence="12">C2H2-type domain-containing protein</fullName>
    </recommendedName>
</protein>
<dbReference type="SUPFAM" id="SSF57667">
    <property type="entry name" value="beta-beta-alpha zinc fingers"/>
    <property type="match status" value="3"/>
</dbReference>
<evidence type="ECO:0000256" key="1">
    <source>
        <dbReference type="ARBA" id="ARBA00004123"/>
    </source>
</evidence>
<evidence type="ECO:0000259" key="12">
    <source>
        <dbReference type="PROSITE" id="PS50157"/>
    </source>
</evidence>
<feature type="chain" id="PRO_5017449580" description="C2H2-type domain-containing protein" evidence="11">
    <location>
        <begin position="17"/>
        <end position="501"/>
    </location>
</feature>
<organism evidence="13 14">
    <name type="scientific">Poecilia mexicana</name>
    <dbReference type="NCBI Taxonomy" id="48701"/>
    <lineage>
        <taxon>Eukaryota</taxon>
        <taxon>Metazoa</taxon>
        <taxon>Chordata</taxon>
        <taxon>Craniata</taxon>
        <taxon>Vertebrata</taxon>
        <taxon>Euteleostomi</taxon>
        <taxon>Actinopterygii</taxon>
        <taxon>Neopterygii</taxon>
        <taxon>Teleostei</taxon>
        <taxon>Neoteleostei</taxon>
        <taxon>Acanthomorphata</taxon>
        <taxon>Ovalentaria</taxon>
        <taxon>Atherinomorphae</taxon>
        <taxon>Cyprinodontiformes</taxon>
        <taxon>Poeciliidae</taxon>
        <taxon>Poeciliinae</taxon>
        <taxon>Poecilia</taxon>
    </lineage>
</organism>
<dbReference type="Gene3D" id="3.30.160.60">
    <property type="entry name" value="Classic Zinc Finger"/>
    <property type="match status" value="5"/>
</dbReference>
<feature type="domain" description="C2H2-type" evidence="12">
    <location>
        <begin position="301"/>
        <end position="328"/>
    </location>
</feature>
<comment type="subcellular location">
    <subcellularLocation>
        <location evidence="1">Nucleus</location>
    </subcellularLocation>
</comment>
<reference evidence="13" key="2">
    <citation type="submission" date="2025-09" db="UniProtKB">
        <authorList>
            <consortium name="Ensembl"/>
        </authorList>
    </citation>
    <scope>IDENTIFICATION</scope>
</reference>
<comment type="similarity">
    <text evidence="2">Belongs to the krueppel C2H2-type zinc-finger protein family.</text>
</comment>
<dbReference type="Pfam" id="PF00096">
    <property type="entry name" value="zf-C2H2"/>
    <property type="match status" value="5"/>
</dbReference>
<sequence length="501" mass="57925">MLLTFLSLSLAFLSLSQDLPQHYNFQGEKVFNDHQQFIQKSTSGLGQKELERPQIKEECKELAHLQIKEEQGQPEDLQIKEDQDDLEHFLIKKEQEEIQHMQLKEDEEEILCVQIKEEEKELHLAFVGQDGEQLLLKEQTDTLTLTNEEKYCSEPEPNRNQLNSCDLPEAENQNQEGRNPEDSESTRAGLPKQNKRLQKTREHRNNEQEMKTFPASPTDEEISCSEPEPIREQLVSQNGCDAENRNQEESNDEDTEISSDEEPKQNKRHKNLYSCTMCDKLFSQKTHLIYHTRTHTGEKPFSCLTCGKSFTLKHKLTDHMRIHTGEKPFPCSACDKSFNLKSNLKQHMRIHTGEKPFSCVTCGKSFSQRSHLTDHMRTHTGEKPFSCLTCGKSYSQKGHLTVHMRIHTGERPLSLSGVLLSPVVVSELNLWLSIITMSSPTCKEELSDDELTHVEETFTELKEIIVKSEEEIDGERRLLDVNRIPQIIVHHIGMKHQKYKI</sequence>
<dbReference type="PROSITE" id="PS00028">
    <property type="entry name" value="ZINC_FINGER_C2H2_1"/>
    <property type="match status" value="5"/>
</dbReference>
<feature type="domain" description="C2H2-type" evidence="12">
    <location>
        <begin position="329"/>
        <end position="356"/>
    </location>
</feature>
<evidence type="ECO:0000256" key="4">
    <source>
        <dbReference type="ARBA" id="ARBA00022737"/>
    </source>
</evidence>
<keyword evidence="7" id="KW-0238">DNA-binding</keyword>
<keyword evidence="11" id="KW-0732">Signal</keyword>
<dbReference type="FunFam" id="3.30.160.60:FF:001639">
    <property type="entry name" value="Si:dkey-7i4.21"/>
    <property type="match status" value="1"/>
</dbReference>
<dbReference type="GO" id="GO:0000978">
    <property type="term" value="F:RNA polymerase II cis-regulatory region sequence-specific DNA binding"/>
    <property type="evidence" value="ECO:0007669"/>
    <property type="project" value="TreeGrafter"/>
</dbReference>
<keyword evidence="8" id="KW-0539">Nucleus</keyword>
<keyword evidence="14" id="KW-1185">Reference proteome</keyword>
<dbReference type="GO" id="GO:0008270">
    <property type="term" value="F:zinc ion binding"/>
    <property type="evidence" value="ECO:0007669"/>
    <property type="project" value="UniProtKB-KW"/>
</dbReference>
<dbReference type="Ensembl" id="ENSPMET00000023403.1">
    <property type="protein sequence ID" value="ENSPMEP00000015202.1"/>
    <property type="gene ID" value="ENSPMEG00000017910.1"/>
</dbReference>
<dbReference type="FunFam" id="3.30.160.60:FF:001325">
    <property type="entry name" value="zinc finger protein 200"/>
    <property type="match status" value="1"/>
</dbReference>
<dbReference type="PROSITE" id="PS50157">
    <property type="entry name" value="ZINC_FINGER_C2H2_2"/>
    <property type="match status" value="5"/>
</dbReference>
<keyword evidence="4" id="KW-0677">Repeat</keyword>
<keyword evidence="6" id="KW-0862">Zinc</keyword>
<reference evidence="13" key="1">
    <citation type="submission" date="2025-08" db="UniProtKB">
        <authorList>
            <consortium name="Ensembl"/>
        </authorList>
    </citation>
    <scope>IDENTIFICATION</scope>
</reference>
<dbReference type="PANTHER" id="PTHR23235">
    <property type="entry name" value="KRUEPPEL-LIKE TRANSCRIPTION FACTOR"/>
    <property type="match status" value="1"/>
</dbReference>
<evidence type="ECO:0000256" key="7">
    <source>
        <dbReference type="ARBA" id="ARBA00023125"/>
    </source>
</evidence>
<evidence type="ECO:0000313" key="14">
    <source>
        <dbReference type="Proteomes" id="UP000261480"/>
    </source>
</evidence>